<evidence type="ECO:0000259" key="4">
    <source>
        <dbReference type="PROSITE" id="PS51118"/>
    </source>
</evidence>
<dbReference type="AlphaFoldDB" id="A0A1S8NBE9"/>
<dbReference type="PANTHER" id="PTHR33204">
    <property type="entry name" value="TRANSCRIPTIONAL REGULATOR, MARR FAMILY"/>
    <property type="match status" value="1"/>
</dbReference>
<evidence type="ECO:0000313" key="6">
    <source>
        <dbReference type="Proteomes" id="UP000191154"/>
    </source>
</evidence>
<protein>
    <submittedName>
        <fullName evidence="5">Putative HTH-type transcriptional regulator YtcD</fullName>
    </submittedName>
</protein>
<reference evidence="5 6" key="1">
    <citation type="submission" date="2016-05" db="EMBL/GenBank/DDBJ databases">
        <title>Microbial solvent formation.</title>
        <authorList>
            <person name="Poehlein A."/>
            <person name="Montoya Solano J.D."/>
            <person name="Flitsch S."/>
            <person name="Krabben P."/>
            <person name="Duerre P."/>
            <person name="Daniel R."/>
        </authorList>
    </citation>
    <scope>NUCLEOTIDE SEQUENCE [LARGE SCALE GENOMIC DNA]</scope>
    <source>
        <strain evidence="5 6">L1-8</strain>
    </source>
</reference>
<sequence>MKCMCKIDNPLETPFGYTISMIGGKWNLIILHQLKRNSVMRYSELKRTLTGITHKMLSQKLKELEANKLIIRKEYPQVPPKVEYSLSERGLSLSKIMQDICEWGHAHSND</sequence>
<dbReference type="InterPro" id="IPR002577">
    <property type="entry name" value="HTH_HxlR"/>
</dbReference>
<dbReference type="Gene3D" id="1.10.10.10">
    <property type="entry name" value="Winged helix-like DNA-binding domain superfamily/Winged helix DNA-binding domain"/>
    <property type="match status" value="1"/>
</dbReference>
<comment type="caution">
    <text evidence="5">The sequence shown here is derived from an EMBL/GenBank/DDBJ whole genome shotgun (WGS) entry which is preliminary data.</text>
</comment>
<dbReference type="GO" id="GO:0003677">
    <property type="term" value="F:DNA binding"/>
    <property type="evidence" value="ECO:0007669"/>
    <property type="project" value="UniProtKB-KW"/>
</dbReference>
<proteinExistence type="predicted"/>
<dbReference type="PROSITE" id="PS51118">
    <property type="entry name" value="HTH_HXLR"/>
    <property type="match status" value="1"/>
</dbReference>
<organism evidence="5 6">
    <name type="scientific">Clostridium saccharobutylicum</name>
    <dbReference type="NCBI Taxonomy" id="169679"/>
    <lineage>
        <taxon>Bacteria</taxon>
        <taxon>Bacillati</taxon>
        <taxon>Bacillota</taxon>
        <taxon>Clostridia</taxon>
        <taxon>Eubacteriales</taxon>
        <taxon>Clostridiaceae</taxon>
        <taxon>Clostridium</taxon>
    </lineage>
</organism>
<name>A0A1S8NBE9_CLOSA</name>
<dbReference type="STRING" id="169679.CSACC_14990"/>
<dbReference type="RefSeq" id="WP_077865177.1">
    <property type="nucleotide sequence ID" value="NZ_LZYZ01000003.1"/>
</dbReference>
<evidence type="ECO:0000313" key="5">
    <source>
        <dbReference type="EMBL" id="OOM13789.1"/>
    </source>
</evidence>
<evidence type="ECO:0000256" key="1">
    <source>
        <dbReference type="ARBA" id="ARBA00023015"/>
    </source>
</evidence>
<dbReference type="SUPFAM" id="SSF46785">
    <property type="entry name" value="Winged helix' DNA-binding domain"/>
    <property type="match status" value="1"/>
</dbReference>
<keyword evidence="1" id="KW-0805">Transcription regulation</keyword>
<accession>A0A1S8NBE9</accession>
<keyword evidence="3" id="KW-0804">Transcription</keyword>
<dbReference type="Pfam" id="PF01638">
    <property type="entry name" value="HxlR"/>
    <property type="match status" value="1"/>
</dbReference>
<feature type="domain" description="HTH hxlR-type" evidence="4">
    <location>
        <begin position="13"/>
        <end position="110"/>
    </location>
</feature>
<evidence type="ECO:0000256" key="3">
    <source>
        <dbReference type="ARBA" id="ARBA00023163"/>
    </source>
</evidence>
<gene>
    <name evidence="5" type="primary">ytcD_1</name>
    <name evidence="5" type="ORF">CLOSAC_18750</name>
</gene>
<dbReference type="EMBL" id="LZYZ01000003">
    <property type="protein sequence ID" value="OOM13789.1"/>
    <property type="molecule type" value="Genomic_DNA"/>
</dbReference>
<keyword evidence="2" id="KW-0238">DNA-binding</keyword>
<dbReference type="PANTHER" id="PTHR33204:SF29">
    <property type="entry name" value="TRANSCRIPTIONAL REGULATOR"/>
    <property type="match status" value="1"/>
</dbReference>
<evidence type="ECO:0000256" key="2">
    <source>
        <dbReference type="ARBA" id="ARBA00023125"/>
    </source>
</evidence>
<dbReference type="Proteomes" id="UP000191154">
    <property type="component" value="Unassembled WGS sequence"/>
</dbReference>
<dbReference type="InterPro" id="IPR036388">
    <property type="entry name" value="WH-like_DNA-bd_sf"/>
</dbReference>
<dbReference type="InterPro" id="IPR036390">
    <property type="entry name" value="WH_DNA-bd_sf"/>
</dbReference>